<evidence type="ECO:0000256" key="1">
    <source>
        <dbReference type="SAM" id="MobiDB-lite"/>
    </source>
</evidence>
<dbReference type="EMBL" id="ML119057">
    <property type="protein sequence ID" value="ROT37266.1"/>
    <property type="molecule type" value="Genomic_DNA"/>
</dbReference>
<feature type="region of interest" description="Disordered" evidence="1">
    <location>
        <begin position="94"/>
        <end position="116"/>
    </location>
</feature>
<dbReference type="RefSeq" id="XP_028465072.1">
    <property type="nucleotide sequence ID" value="XM_028613549.1"/>
</dbReference>
<accession>A0A3N2PSF9</accession>
<dbReference type="Proteomes" id="UP000272025">
    <property type="component" value="Unassembled WGS sequence"/>
</dbReference>
<evidence type="ECO:0000313" key="2">
    <source>
        <dbReference type="EMBL" id="ROT37266.1"/>
    </source>
</evidence>
<dbReference type="AlphaFoldDB" id="A0A3N2PSF9"/>
<dbReference type="GeneID" id="39582027"/>
<name>A0A3N2PSF9_SODAK</name>
<gene>
    <name evidence="2" type="ORF">SODALDRAFT_351586</name>
</gene>
<feature type="region of interest" description="Disordered" evidence="1">
    <location>
        <begin position="1"/>
        <end position="28"/>
    </location>
</feature>
<sequence length="161" mass="18350">MPSRDLGHRSDVPNVPMSGPWRTDRLVSGKKDDEMLDCANPAQILYEMKYNVLFPIWASYVQVNGRNPPGQERKDTSDADDTVTTLDTFKSSLSRDRKLAPGSDGSQPMDATTHCRPRSKCRRLMRIYLFLVVIVTKKVDKVGKRARQMFTRPLGHFRLVP</sequence>
<proteinExistence type="predicted"/>
<evidence type="ECO:0000313" key="3">
    <source>
        <dbReference type="Proteomes" id="UP000272025"/>
    </source>
</evidence>
<protein>
    <submittedName>
        <fullName evidence="2">Uncharacterized protein</fullName>
    </submittedName>
</protein>
<keyword evidence="3" id="KW-1185">Reference proteome</keyword>
<feature type="compositionally biased region" description="Basic and acidic residues" evidence="1">
    <location>
        <begin position="1"/>
        <end position="11"/>
    </location>
</feature>
<organism evidence="2 3">
    <name type="scientific">Sodiomyces alkalinus (strain CBS 110278 / VKM F-3762 / F11)</name>
    <name type="common">Alkaliphilic filamentous fungus</name>
    <dbReference type="NCBI Taxonomy" id="1314773"/>
    <lineage>
        <taxon>Eukaryota</taxon>
        <taxon>Fungi</taxon>
        <taxon>Dikarya</taxon>
        <taxon>Ascomycota</taxon>
        <taxon>Pezizomycotina</taxon>
        <taxon>Sordariomycetes</taxon>
        <taxon>Hypocreomycetidae</taxon>
        <taxon>Glomerellales</taxon>
        <taxon>Plectosphaerellaceae</taxon>
        <taxon>Sodiomyces</taxon>
    </lineage>
</organism>
<reference evidence="2 3" key="1">
    <citation type="journal article" date="2018" name="Mol. Ecol.">
        <title>The obligate alkalophilic soda-lake fungus Sodiomyces alkalinus has shifted to a protein diet.</title>
        <authorList>
            <person name="Grum-Grzhimaylo A.A."/>
            <person name="Falkoski D.L."/>
            <person name="van den Heuvel J."/>
            <person name="Valero-Jimenez C.A."/>
            <person name="Min B."/>
            <person name="Choi I.G."/>
            <person name="Lipzen A."/>
            <person name="Daum C.G."/>
            <person name="Aanen D.K."/>
            <person name="Tsang A."/>
            <person name="Henrissat B."/>
            <person name="Bilanenko E.N."/>
            <person name="de Vries R.P."/>
            <person name="van Kan J.A.L."/>
            <person name="Grigoriev I.V."/>
            <person name="Debets A.J.M."/>
        </authorList>
    </citation>
    <scope>NUCLEOTIDE SEQUENCE [LARGE SCALE GENOMIC DNA]</scope>
    <source>
        <strain evidence="2 3">F11</strain>
    </source>
</reference>